<feature type="region of interest" description="Disordered" evidence="5">
    <location>
        <begin position="189"/>
        <end position="246"/>
    </location>
</feature>
<proteinExistence type="predicted"/>
<dbReference type="EMBL" id="KV426080">
    <property type="protein sequence ID" value="KZV89133.1"/>
    <property type="molecule type" value="Genomic_DNA"/>
</dbReference>
<dbReference type="Proteomes" id="UP000077266">
    <property type="component" value="Unassembled WGS sequence"/>
</dbReference>
<evidence type="ECO:0000313" key="8">
    <source>
        <dbReference type="EMBL" id="KZV89133.1"/>
    </source>
</evidence>
<keyword evidence="3 6" id="KW-1133">Transmembrane helix</keyword>
<dbReference type="GO" id="GO:0016020">
    <property type="term" value="C:membrane"/>
    <property type="evidence" value="ECO:0007669"/>
    <property type="project" value="UniProtKB-SubCell"/>
</dbReference>
<evidence type="ECO:0000256" key="4">
    <source>
        <dbReference type="ARBA" id="ARBA00023136"/>
    </source>
</evidence>
<evidence type="ECO:0000256" key="6">
    <source>
        <dbReference type="SAM" id="Phobius"/>
    </source>
</evidence>
<dbReference type="InterPro" id="IPR051694">
    <property type="entry name" value="Immunoregulatory_rcpt-like"/>
</dbReference>
<keyword evidence="7" id="KW-0732">Signal</keyword>
<feature type="signal peptide" evidence="7">
    <location>
        <begin position="1"/>
        <end position="24"/>
    </location>
</feature>
<keyword evidence="4 6" id="KW-0472">Membrane</keyword>
<gene>
    <name evidence="8" type="ORF">EXIGLDRAFT_772004</name>
</gene>
<evidence type="ECO:0000256" key="2">
    <source>
        <dbReference type="ARBA" id="ARBA00022692"/>
    </source>
</evidence>
<dbReference type="GO" id="GO:0071944">
    <property type="term" value="C:cell periphery"/>
    <property type="evidence" value="ECO:0007669"/>
    <property type="project" value="UniProtKB-ARBA"/>
</dbReference>
<dbReference type="AlphaFoldDB" id="A0A165FKB9"/>
<feature type="chain" id="PRO_5007857830" evidence="7">
    <location>
        <begin position="25"/>
        <end position="386"/>
    </location>
</feature>
<feature type="region of interest" description="Disordered" evidence="5">
    <location>
        <begin position="324"/>
        <end position="351"/>
    </location>
</feature>
<name>A0A165FKB9_EXIGL</name>
<comment type="subcellular location">
    <subcellularLocation>
        <location evidence="1">Membrane</location>
        <topology evidence="1">Single-pass membrane protein</topology>
    </subcellularLocation>
</comment>
<feature type="compositionally biased region" description="Low complexity" evidence="5">
    <location>
        <begin position="189"/>
        <end position="220"/>
    </location>
</feature>
<feature type="compositionally biased region" description="Low complexity" evidence="5">
    <location>
        <begin position="324"/>
        <end position="347"/>
    </location>
</feature>
<evidence type="ECO:0000256" key="1">
    <source>
        <dbReference type="ARBA" id="ARBA00004167"/>
    </source>
</evidence>
<protein>
    <submittedName>
        <fullName evidence="8">Uncharacterized protein</fullName>
    </submittedName>
</protein>
<sequence length="386" mass="41704">MIIDLHSLVILLPALVIFPALALARQNNNSIDDTNGDPFTGIMPVYAPANQWISRGTARPCPGCGVQPDPSQTLLNTWHEITNNLGQDPGTVTFNFTGIALYVFCILSGTVQERLVTTESHLAFFIDDQQIDTFNFVPNTPTYQYQQLVFSTESLANEQHTFRMDNVADPKFGQFGSIAMFDYALYTRSTDPPGTGPPGDSGTSPSNSPDPNSVSGSDSPAPSGDTPDAGVTSQKTSGPAPAPSTGQGVRIGIGIGVAAAVIILGVTVFLLLRLRRRRRSRREIPDTHVETAMFAPAHVPAERRLSMMKQRPPPTRGYNDSVAFFPSSSSAPASSRAPASTTPPSDSTQLYEEIAILRNEVDRLRVIADEVPPPTYDSRSSRLSRE</sequence>
<evidence type="ECO:0000256" key="3">
    <source>
        <dbReference type="ARBA" id="ARBA00022989"/>
    </source>
</evidence>
<dbReference type="InParanoid" id="A0A165FKB9"/>
<keyword evidence="2 6" id="KW-0812">Transmembrane</keyword>
<reference evidence="8 9" key="1">
    <citation type="journal article" date="2016" name="Mol. Biol. Evol.">
        <title>Comparative Genomics of Early-Diverging Mushroom-Forming Fungi Provides Insights into the Origins of Lignocellulose Decay Capabilities.</title>
        <authorList>
            <person name="Nagy L.G."/>
            <person name="Riley R."/>
            <person name="Tritt A."/>
            <person name="Adam C."/>
            <person name="Daum C."/>
            <person name="Floudas D."/>
            <person name="Sun H."/>
            <person name="Yadav J.S."/>
            <person name="Pangilinan J."/>
            <person name="Larsson K.H."/>
            <person name="Matsuura K."/>
            <person name="Barry K."/>
            <person name="Labutti K."/>
            <person name="Kuo R."/>
            <person name="Ohm R.A."/>
            <person name="Bhattacharya S.S."/>
            <person name="Shirouzu T."/>
            <person name="Yoshinaga Y."/>
            <person name="Martin F.M."/>
            <person name="Grigoriev I.V."/>
            <person name="Hibbett D.S."/>
        </authorList>
    </citation>
    <scope>NUCLEOTIDE SEQUENCE [LARGE SCALE GENOMIC DNA]</scope>
    <source>
        <strain evidence="8 9">HHB12029</strain>
    </source>
</reference>
<feature type="transmembrane region" description="Helical" evidence="6">
    <location>
        <begin position="251"/>
        <end position="272"/>
    </location>
</feature>
<evidence type="ECO:0000256" key="7">
    <source>
        <dbReference type="SAM" id="SignalP"/>
    </source>
</evidence>
<evidence type="ECO:0000256" key="5">
    <source>
        <dbReference type="SAM" id="MobiDB-lite"/>
    </source>
</evidence>
<accession>A0A165FKB9</accession>
<keyword evidence="9" id="KW-1185">Reference proteome</keyword>
<dbReference type="OrthoDB" id="2758521at2759"/>
<organism evidence="8 9">
    <name type="scientific">Exidia glandulosa HHB12029</name>
    <dbReference type="NCBI Taxonomy" id="1314781"/>
    <lineage>
        <taxon>Eukaryota</taxon>
        <taxon>Fungi</taxon>
        <taxon>Dikarya</taxon>
        <taxon>Basidiomycota</taxon>
        <taxon>Agaricomycotina</taxon>
        <taxon>Agaricomycetes</taxon>
        <taxon>Auriculariales</taxon>
        <taxon>Exidiaceae</taxon>
        <taxon>Exidia</taxon>
    </lineage>
</organism>
<evidence type="ECO:0000313" key="9">
    <source>
        <dbReference type="Proteomes" id="UP000077266"/>
    </source>
</evidence>
<dbReference type="PANTHER" id="PTHR15549">
    <property type="entry name" value="PAIRED IMMUNOGLOBULIN-LIKE TYPE 2 RECEPTOR"/>
    <property type="match status" value="1"/>
</dbReference>